<gene>
    <name evidence="2" type="ORF">CFP56_022819</name>
</gene>
<keyword evidence="1" id="KW-0812">Transmembrane</keyword>
<name>A0AAW0KA53_QUESU</name>
<keyword evidence="1" id="KW-0472">Membrane</keyword>
<evidence type="ECO:0000313" key="3">
    <source>
        <dbReference type="Proteomes" id="UP000237347"/>
    </source>
</evidence>
<proteinExistence type="predicted"/>
<keyword evidence="3" id="KW-1185">Reference proteome</keyword>
<feature type="non-terminal residue" evidence="2">
    <location>
        <position position="1"/>
    </location>
</feature>
<dbReference type="Proteomes" id="UP000237347">
    <property type="component" value="Unassembled WGS sequence"/>
</dbReference>
<feature type="transmembrane region" description="Helical" evidence="1">
    <location>
        <begin position="82"/>
        <end position="101"/>
    </location>
</feature>
<reference evidence="2 3" key="1">
    <citation type="journal article" date="2018" name="Sci. Data">
        <title>The draft genome sequence of cork oak.</title>
        <authorList>
            <person name="Ramos A.M."/>
            <person name="Usie A."/>
            <person name="Barbosa P."/>
            <person name="Barros P.M."/>
            <person name="Capote T."/>
            <person name="Chaves I."/>
            <person name="Simoes F."/>
            <person name="Abreu I."/>
            <person name="Carrasquinho I."/>
            <person name="Faro C."/>
            <person name="Guimaraes J.B."/>
            <person name="Mendonca D."/>
            <person name="Nobrega F."/>
            <person name="Rodrigues L."/>
            <person name="Saibo N.J.M."/>
            <person name="Varela M.C."/>
            <person name="Egas C."/>
            <person name="Matos J."/>
            <person name="Miguel C.M."/>
            <person name="Oliveira M.M."/>
            <person name="Ricardo C.P."/>
            <person name="Goncalves S."/>
        </authorList>
    </citation>
    <scope>NUCLEOTIDE SEQUENCE [LARGE SCALE GENOMIC DNA]</scope>
    <source>
        <strain evidence="3">cv. HL8</strain>
    </source>
</reference>
<sequence length="182" mass="19958">VYRTAAKESIAAITTTDSDTGSKRLKVTAIVHDFPPRLPISCPSKHISFNLPIILDAKSSLACPSSLLLLCHHKKMQLSFKTLSTCTTFFAGTGVLMVIIYCSWRKLSSIESINFWKKEDGNIDSIGGFEEASESFLCVSMGSDEQETPLSGDSLALSVFTRLPYPISNSTTVLISETTYYK</sequence>
<dbReference type="AlphaFoldDB" id="A0AAW0KA53"/>
<organism evidence="2 3">
    <name type="scientific">Quercus suber</name>
    <name type="common">Cork oak</name>
    <dbReference type="NCBI Taxonomy" id="58331"/>
    <lineage>
        <taxon>Eukaryota</taxon>
        <taxon>Viridiplantae</taxon>
        <taxon>Streptophyta</taxon>
        <taxon>Embryophyta</taxon>
        <taxon>Tracheophyta</taxon>
        <taxon>Spermatophyta</taxon>
        <taxon>Magnoliopsida</taxon>
        <taxon>eudicotyledons</taxon>
        <taxon>Gunneridae</taxon>
        <taxon>Pentapetalae</taxon>
        <taxon>rosids</taxon>
        <taxon>fabids</taxon>
        <taxon>Fagales</taxon>
        <taxon>Fagaceae</taxon>
        <taxon>Quercus</taxon>
    </lineage>
</organism>
<dbReference type="EMBL" id="PKMF04000358">
    <property type="protein sequence ID" value="KAK7836224.1"/>
    <property type="molecule type" value="Genomic_DNA"/>
</dbReference>
<keyword evidence="1" id="KW-1133">Transmembrane helix</keyword>
<evidence type="ECO:0000256" key="1">
    <source>
        <dbReference type="SAM" id="Phobius"/>
    </source>
</evidence>
<evidence type="ECO:0000313" key="2">
    <source>
        <dbReference type="EMBL" id="KAK7836224.1"/>
    </source>
</evidence>
<protein>
    <submittedName>
        <fullName evidence="2">Uncharacterized protein</fullName>
    </submittedName>
</protein>
<comment type="caution">
    <text evidence="2">The sequence shown here is derived from an EMBL/GenBank/DDBJ whole genome shotgun (WGS) entry which is preliminary data.</text>
</comment>
<accession>A0AAW0KA53</accession>